<sequence>MFANIIQKYTQELNKMGYKIICCGCSKYMSISSSKIKDSFIQCPECGNSKFKIEVIKGSHHACHTCKITCNQCNEYLALNYAKVKSPLFRFIRCPICERFEFKIEIMKKYIKNYVKSNTLNMRTQKLYELYDKSI</sequence>
<dbReference type="AlphaFoldDB" id="A0A0F9SBF7"/>
<protein>
    <submittedName>
        <fullName evidence="1">Uncharacterized protein</fullName>
    </submittedName>
</protein>
<evidence type="ECO:0000313" key="1">
    <source>
        <dbReference type="EMBL" id="KKN34306.1"/>
    </source>
</evidence>
<gene>
    <name evidence="1" type="ORF">LCGC14_0795030</name>
</gene>
<proteinExistence type="predicted"/>
<reference evidence="1" key="1">
    <citation type="journal article" date="2015" name="Nature">
        <title>Complex archaea that bridge the gap between prokaryotes and eukaryotes.</title>
        <authorList>
            <person name="Spang A."/>
            <person name="Saw J.H."/>
            <person name="Jorgensen S.L."/>
            <person name="Zaremba-Niedzwiedzka K."/>
            <person name="Martijn J."/>
            <person name="Lind A.E."/>
            <person name="van Eijk R."/>
            <person name="Schleper C."/>
            <person name="Guy L."/>
            <person name="Ettema T.J."/>
        </authorList>
    </citation>
    <scope>NUCLEOTIDE SEQUENCE</scope>
</reference>
<comment type="caution">
    <text evidence="1">The sequence shown here is derived from an EMBL/GenBank/DDBJ whole genome shotgun (WGS) entry which is preliminary data.</text>
</comment>
<dbReference type="EMBL" id="LAZR01002114">
    <property type="protein sequence ID" value="KKN34306.1"/>
    <property type="molecule type" value="Genomic_DNA"/>
</dbReference>
<accession>A0A0F9SBF7</accession>
<organism evidence="1">
    <name type="scientific">marine sediment metagenome</name>
    <dbReference type="NCBI Taxonomy" id="412755"/>
    <lineage>
        <taxon>unclassified sequences</taxon>
        <taxon>metagenomes</taxon>
        <taxon>ecological metagenomes</taxon>
    </lineage>
</organism>
<name>A0A0F9SBF7_9ZZZZ</name>